<name>A0A564Y0Y9_HYMDI</name>
<comment type="subcellular location">
    <subcellularLocation>
        <location evidence="1">Membrane</location>
        <topology evidence="1">Multi-pass membrane protein</topology>
    </subcellularLocation>
</comment>
<keyword evidence="4 5" id="KW-0472">Membrane</keyword>
<keyword evidence="3 5" id="KW-1133">Transmembrane helix</keyword>
<evidence type="ECO:0000256" key="2">
    <source>
        <dbReference type="ARBA" id="ARBA00022692"/>
    </source>
</evidence>
<organism evidence="7 8">
    <name type="scientific">Hymenolepis diminuta</name>
    <name type="common">Rat tapeworm</name>
    <dbReference type="NCBI Taxonomy" id="6216"/>
    <lineage>
        <taxon>Eukaryota</taxon>
        <taxon>Metazoa</taxon>
        <taxon>Spiralia</taxon>
        <taxon>Lophotrochozoa</taxon>
        <taxon>Platyhelminthes</taxon>
        <taxon>Cestoda</taxon>
        <taxon>Eucestoda</taxon>
        <taxon>Cyclophyllidea</taxon>
        <taxon>Hymenolepididae</taxon>
        <taxon>Hymenolepis</taxon>
    </lineage>
</organism>
<feature type="transmembrane region" description="Helical" evidence="5">
    <location>
        <begin position="80"/>
        <end position="104"/>
    </location>
</feature>
<dbReference type="InterPro" id="IPR001902">
    <property type="entry name" value="SLC26A/SulP_fam"/>
</dbReference>
<protein>
    <recommendedName>
        <fullName evidence="6">SLC26A/SulP transporter domain-containing protein</fullName>
    </recommendedName>
</protein>
<feature type="transmembrane region" description="Helical" evidence="5">
    <location>
        <begin position="12"/>
        <end position="28"/>
    </location>
</feature>
<reference evidence="7 8" key="1">
    <citation type="submission" date="2019-07" db="EMBL/GenBank/DDBJ databases">
        <authorList>
            <person name="Jastrzebski P J."/>
            <person name="Paukszto L."/>
            <person name="Jastrzebski P J."/>
        </authorList>
    </citation>
    <scope>NUCLEOTIDE SEQUENCE [LARGE SCALE GENOMIC DNA]</scope>
    <source>
        <strain evidence="7 8">WMS-il1</strain>
    </source>
</reference>
<evidence type="ECO:0000259" key="6">
    <source>
        <dbReference type="Pfam" id="PF00916"/>
    </source>
</evidence>
<evidence type="ECO:0000256" key="3">
    <source>
        <dbReference type="ARBA" id="ARBA00022989"/>
    </source>
</evidence>
<proteinExistence type="predicted"/>
<dbReference type="Proteomes" id="UP000321570">
    <property type="component" value="Unassembled WGS sequence"/>
</dbReference>
<feature type="transmembrane region" description="Helical" evidence="5">
    <location>
        <begin position="154"/>
        <end position="177"/>
    </location>
</feature>
<dbReference type="GO" id="GO:0016020">
    <property type="term" value="C:membrane"/>
    <property type="evidence" value="ECO:0007669"/>
    <property type="project" value="UniProtKB-SubCell"/>
</dbReference>
<dbReference type="GO" id="GO:0055085">
    <property type="term" value="P:transmembrane transport"/>
    <property type="evidence" value="ECO:0007669"/>
    <property type="project" value="InterPro"/>
</dbReference>
<gene>
    <name evidence="7" type="ORF">WMSIL1_LOCUS1798</name>
</gene>
<feature type="domain" description="SLC26A/SulP transporter" evidence="6">
    <location>
        <begin position="1"/>
        <end position="194"/>
    </location>
</feature>
<keyword evidence="8" id="KW-1185">Reference proteome</keyword>
<evidence type="ECO:0000256" key="1">
    <source>
        <dbReference type="ARBA" id="ARBA00004141"/>
    </source>
</evidence>
<dbReference type="AlphaFoldDB" id="A0A564Y0Y9"/>
<dbReference type="PANTHER" id="PTHR11814">
    <property type="entry name" value="SULFATE TRANSPORTER"/>
    <property type="match status" value="1"/>
</dbReference>
<dbReference type="Pfam" id="PF00916">
    <property type="entry name" value="Sulfate_transp"/>
    <property type="match status" value="1"/>
</dbReference>
<accession>A0A564Y0Y9</accession>
<evidence type="ECO:0000256" key="4">
    <source>
        <dbReference type="ARBA" id="ARBA00023136"/>
    </source>
</evidence>
<evidence type="ECO:0000313" key="8">
    <source>
        <dbReference type="Proteomes" id="UP000321570"/>
    </source>
</evidence>
<dbReference type="InterPro" id="IPR011547">
    <property type="entry name" value="SLC26A/SulP_dom"/>
</dbReference>
<sequence>MAYGSLAGLRPVNGLYTSFFPVLVYFFFCTSRHNSLGTFSLASLLFSEPINRITNEYFVSTNPSNSTAMSDEEYQFRLEISLTLALCVGLLQIVMALVQIGFLATYLSGPLISGFMCASAFHVLSSQFNLLFGVHLPKVYGPGNFFIKFYNLCAYIKETNVATVIICIVCIVVLHIFRFRKKFKFPVPVELLIVSSLFLAY</sequence>
<evidence type="ECO:0000256" key="5">
    <source>
        <dbReference type="SAM" id="Phobius"/>
    </source>
</evidence>
<evidence type="ECO:0000313" key="7">
    <source>
        <dbReference type="EMBL" id="VUZ40921.1"/>
    </source>
</evidence>
<keyword evidence="2 5" id="KW-0812">Transmembrane</keyword>
<dbReference type="EMBL" id="CABIJS010000044">
    <property type="protein sequence ID" value="VUZ40921.1"/>
    <property type="molecule type" value="Genomic_DNA"/>
</dbReference>